<organism evidence="3 4">
    <name type="scientific">Paenibacillus lycopersici</name>
    <dbReference type="NCBI Taxonomy" id="2704462"/>
    <lineage>
        <taxon>Bacteria</taxon>
        <taxon>Bacillati</taxon>
        <taxon>Bacillota</taxon>
        <taxon>Bacilli</taxon>
        <taxon>Bacillales</taxon>
        <taxon>Paenibacillaceae</taxon>
        <taxon>Paenibacillus</taxon>
    </lineage>
</organism>
<dbReference type="PANTHER" id="PTHR43377:SF1">
    <property type="entry name" value="BILIVERDIN REDUCTASE A"/>
    <property type="match status" value="1"/>
</dbReference>
<dbReference type="SUPFAM" id="SSF51735">
    <property type="entry name" value="NAD(P)-binding Rossmann-fold domains"/>
    <property type="match status" value="1"/>
</dbReference>
<evidence type="ECO:0000259" key="1">
    <source>
        <dbReference type="Pfam" id="PF01408"/>
    </source>
</evidence>
<dbReference type="RefSeq" id="WP_162357728.1">
    <property type="nucleotide sequence ID" value="NZ_CP048209.1"/>
</dbReference>
<feature type="domain" description="Gfo/Idh/MocA-like oxidoreductase N-terminal" evidence="1">
    <location>
        <begin position="8"/>
        <end position="118"/>
    </location>
</feature>
<reference evidence="3 4" key="1">
    <citation type="submission" date="2020-01" db="EMBL/GenBank/DDBJ databases">
        <title>Paenibacillus sp. nov., isolated from tomato rhizosphere.</title>
        <authorList>
            <person name="Weon H.-Y."/>
            <person name="Lee S.A."/>
        </authorList>
    </citation>
    <scope>NUCLEOTIDE SEQUENCE [LARGE SCALE GENOMIC DNA]</scope>
    <source>
        <strain evidence="3 4">12200R-189</strain>
    </source>
</reference>
<dbReference type="InterPro" id="IPR000683">
    <property type="entry name" value="Gfo/Idh/MocA-like_OxRdtase_N"/>
</dbReference>
<dbReference type="AlphaFoldDB" id="A0A6C0G236"/>
<accession>A0A6C0G236</accession>
<dbReference type="InterPro" id="IPR036291">
    <property type="entry name" value="NAD(P)-bd_dom_sf"/>
</dbReference>
<dbReference type="Gene3D" id="3.40.50.720">
    <property type="entry name" value="NAD(P)-binding Rossmann-like Domain"/>
    <property type="match status" value="1"/>
</dbReference>
<dbReference type="Gene3D" id="3.30.360.10">
    <property type="entry name" value="Dihydrodipicolinate Reductase, domain 2"/>
    <property type="match status" value="1"/>
</dbReference>
<dbReference type="Pfam" id="PF22725">
    <property type="entry name" value="GFO_IDH_MocA_C3"/>
    <property type="match status" value="1"/>
</dbReference>
<proteinExistence type="predicted"/>
<dbReference type="Proteomes" id="UP000476064">
    <property type="component" value="Chromosome"/>
</dbReference>
<dbReference type="InterPro" id="IPR055170">
    <property type="entry name" value="GFO_IDH_MocA-like_dom"/>
</dbReference>
<dbReference type="PANTHER" id="PTHR43377">
    <property type="entry name" value="BILIVERDIN REDUCTASE A"/>
    <property type="match status" value="1"/>
</dbReference>
<dbReference type="Pfam" id="PF01408">
    <property type="entry name" value="GFO_IDH_MocA"/>
    <property type="match status" value="1"/>
</dbReference>
<protein>
    <submittedName>
        <fullName evidence="3">Gfo/Idh/MocA family oxidoreductase</fullName>
    </submittedName>
</protein>
<name>A0A6C0G236_9BACL</name>
<evidence type="ECO:0000313" key="4">
    <source>
        <dbReference type="Proteomes" id="UP000476064"/>
    </source>
</evidence>
<feature type="domain" description="GFO/IDH/MocA-like oxidoreductase" evidence="2">
    <location>
        <begin position="127"/>
        <end position="250"/>
    </location>
</feature>
<evidence type="ECO:0000259" key="2">
    <source>
        <dbReference type="Pfam" id="PF22725"/>
    </source>
</evidence>
<dbReference type="InterPro" id="IPR051450">
    <property type="entry name" value="Gfo/Idh/MocA_Oxidoreductases"/>
</dbReference>
<dbReference type="SUPFAM" id="SSF55347">
    <property type="entry name" value="Glyceraldehyde-3-phosphate dehydrogenase-like, C-terminal domain"/>
    <property type="match status" value="1"/>
</dbReference>
<keyword evidence="4" id="KW-1185">Reference proteome</keyword>
<gene>
    <name evidence="3" type="ORF">GXP70_15895</name>
</gene>
<dbReference type="EMBL" id="CP048209">
    <property type="protein sequence ID" value="QHT61289.1"/>
    <property type="molecule type" value="Genomic_DNA"/>
</dbReference>
<dbReference type="GO" id="GO:0000166">
    <property type="term" value="F:nucleotide binding"/>
    <property type="evidence" value="ECO:0007669"/>
    <property type="project" value="InterPro"/>
</dbReference>
<dbReference type="KEGG" id="plyc:GXP70_15895"/>
<sequence length="330" mass="35983">MKIGIISFAHMHAWSYAHAILRNPDAELVGIADDDAERGRRMAEEFGTSWYASEIELIEASDAVVICSENAKHAGYAIAAAKHGKHILCEKPIATTVEDGKAMIDAADRAGVQLMIAFPCRFSSVAQRMKARIASGELGRIVAFSGTNRGTMPWGWFADKELAGGGAVMDHTVHVLDVMRWYMPGAEVNEVYAEIDQSFYEDANIDDCGLLTFTFDNGVVASLDPSWSRSKSFPVWGDLTLDLIGTEGSAKVDLYKQNLTLHSDDTMKTTTPFWGDDPDQGLIDHFVECVISNKPVSVTGLDGLRAMEVAIAAYASAKLKQPVRLNTTTD</sequence>
<evidence type="ECO:0000313" key="3">
    <source>
        <dbReference type="EMBL" id="QHT61289.1"/>
    </source>
</evidence>